<organism evidence="2">
    <name type="scientific">Pseudogymnoascus destructans</name>
    <dbReference type="NCBI Taxonomy" id="655981"/>
    <lineage>
        <taxon>Eukaryota</taxon>
        <taxon>Fungi</taxon>
        <taxon>Dikarya</taxon>
        <taxon>Ascomycota</taxon>
        <taxon>Pezizomycotina</taxon>
        <taxon>Leotiomycetes</taxon>
        <taxon>Thelebolales</taxon>
        <taxon>Thelebolaceae</taxon>
        <taxon>Pseudogymnoascus</taxon>
    </lineage>
</organism>
<dbReference type="OrthoDB" id="3882355at2759"/>
<gene>
    <name evidence="2" type="ORF">VC83_00900</name>
</gene>
<dbReference type="EMBL" id="KV441387">
    <property type="protein sequence ID" value="OAF62591.1"/>
    <property type="molecule type" value="Genomic_DNA"/>
</dbReference>
<dbReference type="RefSeq" id="XP_024327863.1">
    <property type="nucleotide sequence ID" value="XM_024464587.1"/>
</dbReference>
<accession>A0A177AMN6</accession>
<feature type="compositionally biased region" description="Polar residues" evidence="1">
    <location>
        <begin position="522"/>
        <end position="531"/>
    </location>
</feature>
<feature type="compositionally biased region" description="Polar residues" evidence="1">
    <location>
        <begin position="495"/>
        <end position="506"/>
    </location>
</feature>
<name>A0A177AMN6_9PEZI</name>
<evidence type="ECO:0000313" key="2">
    <source>
        <dbReference type="EMBL" id="OAF62591.1"/>
    </source>
</evidence>
<feature type="region of interest" description="Disordered" evidence="1">
    <location>
        <begin position="36"/>
        <end position="102"/>
    </location>
</feature>
<dbReference type="Proteomes" id="UP000077154">
    <property type="component" value="Unassembled WGS sequence"/>
</dbReference>
<feature type="region of interest" description="Disordered" evidence="1">
    <location>
        <begin position="561"/>
        <end position="586"/>
    </location>
</feature>
<dbReference type="GeneID" id="36283993"/>
<proteinExistence type="predicted"/>
<feature type="region of interest" description="Disordered" evidence="1">
    <location>
        <begin position="398"/>
        <end position="421"/>
    </location>
</feature>
<evidence type="ECO:0000256" key="1">
    <source>
        <dbReference type="SAM" id="MobiDB-lite"/>
    </source>
</evidence>
<feature type="compositionally biased region" description="Polar residues" evidence="1">
    <location>
        <begin position="561"/>
        <end position="572"/>
    </location>
</feature>
<feature type="compositionally biased region" description="Polar residues" evidence="1">
    <location>
        <begin position="398"/>
        <end position="407"/>
    </location>
</feature>
<protein>
    <submittedName>
        <fullName evidence="2">Uncharacterized protein</fullName>
    </submittedName>
</protein>
<dbReference type="eggNOG" id="ENOG502SU5B">
    <property type="taxonomic scope" value="Eukaryota"/>
</dbReference>
<dbReference type="AlphaFoldDB" id="A0A177AMN6"/>
<dbReference type="VEuPathDB" id="FungiDB:GMDG_00051"/>
<feature type="region of interest" description="Disordered" evidence="1">
    <location>
        <begin position="483"/>
        <end position="531"/>
    </location>
</feature>
<sequence>MTSRARIDQFDGTDSEYIAYLESKVFELSIIRCPSPRRSKARQLTATRSPPPQRSRVHQLTTNHSPPPSPPSEVRGLTTDRSPPSPSRSEVRDEATDSSDGDGALFNTLEFIVYNPSQDSFHNPAKKRQRIQTRWEHEMDDMLSDIPNTKDWSPKRESVGLASSAKILVALDVIIHGRGPQMDLNAGQKDLSVVCYDRSNAILQLLNTFAITTAALQIETTFTRQIYRFRVFVFVSLCCVALHHGVEKRFVEEAMQKCVSDSCGKNLTRLRNGALWVNRMMSTLAADGRGHRAYELFVLCGRSIACYGRFAQAGESGFSYFSSRVPICKPGLEIQASLPFWVPFIIKSIAGEVYSLSDICVALGDGADSQIDHYPRYLRNYHSRRIPPPPNVHPEITATSTGHSSTDGLAGCGGGGEEETRTNSNSILSLLTAAEYSHGYLPVLVPEQQPLLDRDLVNGTPNSAPLQPVMTGGPALYTMERPMEKRRRSILPQVEHQQSTSSQAPSNRRMRGNSAEQEEQFRQSLPETNLASTDASLLDVINSSEGPNSSAGNAQSIENQKMNQASAPTTTPGPLDPQQFEPSRVSEGAGIASMAMDSSGFSNLPWPSSDLTYNKNIANDDSAFPFDFDSSHYLSNFSFNYSDAHLLSNITFQYDPYDMTSIPFPTSSNT</sequence>
<reference evidence="2" key="1">
    <citation type="submission" date="2016-03" db="EMBL/GenBank/DDBJ databases">
        <title>Updated assembly of Pseudogymnoascus destructans, the fungus causing white-nose syndrome of bats.</title>
        <authorList>
            <person name="Palmer J.M."/>
            <person name="Drees K.P."/>
            <person name="Foster J.T."/>
            <person name="Lindner D.L."/>
        </authorList>
    </citation>
    <scope>NUCLEOTIDE SEQUENCE [LARGE SCALE GENOMIC DNA]</scope>
    <source>
        <strain evidence="2">20631-21</strain>
    </source>
</reference>